<evidence type="ECO:0000259" key="7">
    <source>
        <dbReference type="PROSITE" id="PS51831"/>
    </source>
</evidence>
<keyword evidence="5" id="KW-0408">Iron</keyword>
<evidence type="ECO:0000256" key="1">
    <source>
        <dbReference type="ARBA" id="ARBA00012506"/>
    </source>
</evidence>
<organism evidence="8 10">
    <name type="scientific">Aneurinibacillus migulanus</name>
    <name type="common">Bacillus migulanus</name>
    <dbReference type="NCBI Taxonomy" id="47500"/>
    <lineage>
        <taxon>Bacteria</taxon>
        <taxon>Bacillati</taxon>
        <taxon>Bacillota</taxon>
        <taxon>Bacilli</taxon>
        <taxon>Bacillales</taxon>
        <taxon>Paenibacillaceae</taxon>
        <taxon>Aneurinibacillus group</taxon>
        <taxon>Aneurinibacillus</taxon>
    </lineage>
</organism>
<evidence type="ECO:0000313" key="9">
    <source>
        <dbReference type="EMBL" id="SDI67249.1"/>
    </source>
</evidence>
<dbReference type="STRING" id="47500.AF333_07535"/>
<dbReference type="GO" id="GO:0008803">
    <property type="term" value="F:bis(5'-nucleosyl)-tetraphosphatase (symmetrical) activity"/>
    <property type="evidence" value="ECO:0007669"/>
    <property type="project" value="UniProtKB-EC"/>
</dbReference>
<reference evidence="8 10" key="1">
    <citation type="submission" date="2015-07" db="EMBL/GenBank/DDBJ databases">
        <title>Fjat-14205 dsm 2895.</title>
        <authorList>
            <person name="Liu B."/>
            <person name="Wang J."/>
            <person name="Zhu Y."/>
            <person name="Liu G."/>
            <person name="Chen Q."/>
            <person name="Chen Z."/>
            <person name="Lan J."/>
            <person name="Che J."/>
            <person name="Ge C."/>
            <person name="Shi H."/>
            <person name="Pan Z."/>
            <person name="Liu X."/>
        </authorList>
    </citation>
    <scope>NUCLEOTIDE SEQUENCE [LARGE SCALE GENOMIC DNA]</scope>
    <source>
        <strain evidence="8 10">DSM 2895</strain>
    </source>
</reference>
<evidence type="ECO:0000256" key="2">
    <source>
        <dbReference type="ARBA" id="ARBA00022723"/>
    </source>
</evidence>
<dbReference type="InterPro" id="IPR006674">
    <property type="entry name" value="HD_domain"/>
</dbReference>
<evidence type="ECO:0000313" key="10">
    <source>
        <dbReference type="Proteomes" id="UP000037269"/>
    </source>
</evidence>
<dbReference type="Pfam" id="PF01966">
    <property type="entry name" value="HD"/>
    <property type="match status" value="1"/>
</dbReference>
<accession>A0A0D1XQP2</accession>
<dbReference type="RefSeq" id="WP_043065546.1">
    <property type="nucleotide sequence ID" value="NZ_BJOA01000020.1"/>
</dbReference>
<keyword evidence="4 8" id="KW-0378">Hydrolase</keyword>
<dbReference type="SMART" id="SM00471">
    <property type="entry name" value="HDc"/>
    <property type="match status" value="1"/>
</dbReference>
<dbReference type="NCBIfam" id="TIGR00488">
    <property type="entry name" value="bis(5'-nucleosyl)-tetraphosphatase (symmetrical) YqeK"/>
    <property type="match status" value="1"/>
</dbReference>
<evidence type="ECO:0000256" key="5">
    <source>
        <dbReference type="ARBA" id="ARBA00023004"/>
    </source>
</evidence>
<evidence type="ECO:0000256" key="6">
    <source>
        <dbReference type="ARBA" id="ARBA00049417"/>
    </source>
</evidence>
<dbReference type="PATRIC" id="fig|47500.8.peg.6153"/>
<dbReference type="PANTHER" id="PTHR35795:SF1">
    <property type="entry name" value="BIS(5'-NUCLEOSYL)-TETRAPHOSPHATASE, SYMMETRICAL"/>
    <property type="match status" value="1"/>
</dbReference>
<name>A0A0D1XQP2_ANEMI</name>
<evidence type="ECO:0000256" key="3">
    <source>
        <dbReference type="ARBA" id="ARBA00022741"/>
    </source>
</evidence>
<dbReference type="AlphaFoldDB" id="A0A0D1XQP2"/>
<evidence type="ECO:0000313" key="11">
    <source>
        <dbReference type="Proteomes" id="UP000182836"/>
    </source>
</evidence>
<dbReference type="GeneID" id="42305048"/>
<dbReference type="SUPFAM" id="SSF109604">
    <property type="entry name" value="HD-domain/PDEase-like"/>
    <property type="match status" value="1"/>
</dbReference>
<dbReference type="EC" id="3.6.1.41" evidence="1"/>
<keyword evidence="2" id="KW-0479">Metal-binding</keyword>
<comment type="catalytic activity">
    <reaction evidence="6">
        <text>P(1),P(4)-bis(5'-adenosyl) tetraphosphate + H2O = 2 ADP + 2 H(+)</text>
        <dbReference type="Rhea" id="RHEA:24252"/>
        <dbReference type="ChEBI" id="CHEBI:15377"/>
        <dbReference type="ChEBI" id="CHEBI:15378"/>
        <dbReference type="ChEBI" id="CHEBI:58141"/>
        <dbReference type="ChEBI" id="CHEBI:456216"/>
        <dbReference type="EC" id="3.6.1.41"/>
    </reaction>
</comment>
<gene>
    <name evidence="8" type="ORF">AF333_07535</name>
    <name evidence="9" type="ORF">SAMN04487909_106113</name>
</gene>
<dbReference type="CDD" id="cd00077">
    <property type="entry name" value="HDc"/>
    <property type="match status" value="1"/>
</dbReference>
<dbReference type="Gene3D" id="1.10.3210.10">
    <property type="entry name" value="Hypothetical protein af1432"/>
    <property type="match status" value="1"/>
</dbReference>
<dbReference type="NCBIfam" id="TIGR00277">
    <property type="entry name" value="HDIG"/>
    <property type="match status" value="1"/>
</dbReference>
<sequence length="198" mass="22779">MKRKQLLEAVREQITKHRYEHTLGVVDTAIRLADKYGADKEKAETAAILHDYCKFWPEDKMREIIENTPVIPKDLLEYDKELWHAHVGAEVVRSELGIEDEEVLDAIRYHTSGRENMTLLEKIVCLADYIEPGRQFPGVDELRAAAEEDLDRALAKGLGGTITFLVNREKRIYPLTVLARNSLIKPKTKNAQEEEKRI</sequence>
<dbReference type="InterPro" id="IPR005249">
    <property type="entry name" value="YqeK"/>
</dbReference>
<evidence type="ECO:0000313" key="8">
    <source>
        <dbReference type="EMBL" id="KON95356.1"/>
    </source>
</evidence>
<dbReference type="PANTHER" id="PTHR35795">
    <property type="entry name" value="SLR1885 PROTEIN"/>
    <property type="match status" value="1"/>
</dbReference>
<dbReference type="OrthoDB" id="9782134at2"/>
<dbReference type="PROSITE" id="PS51831">
    <property type="entry name" value="HD"/>
    <property type="match status" value="1"/>
</dbReference>
<dbReference type="InterPro" id="IPR051094">
    <property type="entry name" value="Diverse_Catalytic_Enzymes"/>
</dbReference>
<dbReference type="InterPro" id="IPR006675">
    <property type="entry name" value="HDIG_dom"/>
</dbReference>
<dbReference type="EMBL" id="FNED01000006">
    <property type="protein sequence ID" value="SDI67249.1"/>
    <property type="molecule type" value="Genomic_DNA"/>
</dbReference>
<evidence type="ECO:0000256" key="4">
    <source>
        <dbReference type="ARBA" id="ARBA00022801"/>
    </source>
</evidence>
<keyword evidence="3" id="KW-0547">Nucleotide-binding</keyword>
<reference evidence="9 11" key="2">
    <citation type="submission" date="2016-10" db="EMBL/GenBank/DDBJ databases">
        <authorList>
            <person name="de Groot N.N."/>
        </authorList>
    </citation>
    <scope>NUCLEOTIDE SEQUENCE [LARGE SCALE GENOMIC DNA]</scope>
    <source>
        <strain evidence="9 11">DSM 2895</strain>
    </source>
</reference>
<dbReference type="GO" id="GO:0000166">
    <property type="term" value="F:nucleotide binding"/>
    <property type="evidence" value="ECO:0007669"/>
    <property type="project" value="UniProtKB-KW"/>
</dbReference>
<dbReference type="GO" id="GO:0046872">
    <property type="term" value="F:metal ion binding"/>
    <property type="evidence" value="ECO:0007669"/>
    <property type="project" value="UniProtKB-KW"/>
</dbReference>
<dbReference type="Proteomes" id="UP000182836">
    <property type="component" value="Unassembled WGS sequence"/>
</dbReference>
<proteinExistence type="predicted"/>
<feature type="domain" description="HD" evidence="7">
    <location>
        <begin position="18"/>
        <end position="133"/>
    </location>
</feature>
<keyword evidence="10" id="KW-1185">Reference proteome</keyword>
<dbReference type="EMBL" id="LGUG01000004">
    <property type="protein sequence ID" value="KON95356.1"/>
    <property type="molecule type" value="Genomic_DNA"/>
</dbReference>
<dbReference type="Proteomes" id="UP000037269">
    <property type="component" value="Unassembled WGS sequence"/>
</dbReference>
<dbReference type="InterPro" id="IPR003607">
    <property type="entry name" value="HD/PDEase_dom"/>
</dbReference>
<protein>
    <recommendedName>
        <fullName evidence="1">bis(5'-nucleosyl)-tetraphosphatase (symmetrical)</fullName>
        <ecNumber evidence="1">3.6.1.41</ecNumber>
    </recommendedName>
</protein>